<dbReference type="PANTHER" id="PTHR30024">
    <property type="entry name" value="ALIPHATIC SULFONATES-BINDING PROTEIN-RELATED"/>
    <property type="match status" value="1"/>
</dbReference>
<dbReference type="OrthoDB" id="9815454at2"/>
<dbReference type="Gene3D" id="3.40.190.10">
    <property type="entry name" value="Periplasmic binding protein-like II"/>
    <property type="match status" value="2"/>
</dbReference>
<gene>
    <name evidence="6" type="ORF">ACI8B_110128</name>
</gene>
<evidence type="ECO:0000256" key="3">
    <source>
        <dbReference type="ARBA" id="ARBA00022475"/>
    </source>
</evidence>
<dbReference type="Proteomes" id="UP000430404">
    <property type="component" value="Unassembled WGS sequence"/>
</dbReference>
<keyword evidence="5" id="KW-0472">Membrane</keyword>
<reference evidence="6 7" key="1">
    <citation type="submission" date="2019-10" db="EMBL/GenBank/DDBJ databases">
        <authorList>
            <person name="Karimi E."/>
        </authorList>
    </citation>
    <scope>NUCLEOTIDE SEQUENCE [LARGE SCALE GENOMIC DNA]</scope>
    <source>
        <strain evidence="6">Acinetobacter sp. 8BE</strain>
    </source>
</reference>
<proteinExistence type="predicted"/>
<evidence type="ECO:0000313" key="6">
    <source>
        <dbReference type="EMBL" id="VXA54064.1"/>
    </source>
</evidence>
<evidence type="ECO:0000256" key="1">
    <source>
        <dbReference type="ARBA" id="ARBA00004308"/>
    </source>
</evidence>
<dbReference type="PANTHER" id="PTHR30024:SF43">
    <property type="entry name" value="BLL4572 PROTEIN"/>
    <property type="match status" value="1"/>
</dbReference>
<dbReference type="SUPFAM" id="SSF53850">
    <property type="entry name" value="Periplasmic binding protein-like II"/>
    <property type="match status" value="1"/>
</dbReference>
<evidence type="ECO:0000313" key="7">
    <source>
        <dbReference type="Proteomes" id="UP000430404"/>
    </source>
</evidence>
<accession>A0A653K1M6</accession>
<dbReference type="CDD" id="cd13553">
    <property type="entry name" value="PBP2_NrtA_CpmA_like"/>
    <property type="match status" value="1"/>
</dbReference>
<evidence type="ECO:0000256" key="5">
    <source>
        <dbReference type="ARBA" id="ARBA00023136"/>
    </source>
</evidence>
<protein>
    <submittedName>
        <fullName evidence="6">Putative nitrate transport protein (NasF)</fullName>
    </submittedName>
</protein>
<sequence length="344" mass="38992">MSHLVELAKVEKTELQLGYIPLLDCVALLWAKQRGFFDEVGLNVNLVKEASWASLRDRLAFGLLDAAHCLSAMLPAAAVGTDQIGIPLQTPLVLSENRAFISLSQKLCYALDIQKQDSAENSAQKLTDYIHQHQNVSLAHVFQHSIHHYCLREWLALADPQLAQSIQMKTLPPPYMVEAISNHLIDGFCVGEPWNTQAELQGLSHIICSSQQIIPNVADKVLAVTQEWAQQHPHSLIALTSAIMKAQQELRQLDDFTPVWQLMIEFDVIQFHCSAEIHVEKYFTIQNIIRNFVQDSAEPKVKDFEWLFQQMHKWNSFALDKTSYSDQAQRCLLTQTYQAASTQS</sequence>
<dbReference type="GO" id="GO:0012505">
    <property type="term" value="C:endomembrane system"/>
    <property type="evidence" value="ECO:0007669"/>
    <property type="project" value="UniProtKB-SubCell"/>
</dbReference>
<dbReference type="Pfam" id="PF13379">
    <property type="entry name" value="NMT1_2"/>
    <property type="match status" value="1"/>
</dbReference>
<evidence type="ECO:0000256" key="4">
    <source>
        <dbReference type="ARBA" id="ARBA00022519"/>
    </source>
</evidence>
<keyword evidence="2" id="KW-0813">Transport</keyword>
<organism evidence="6 7">
    <name type="scientific">Acinetobacter proteolyticus</name>
    <dbReference type="NCBI Taxonomy" id="1776741"/>
    <lineage>
        <taxon>Bacteria</taxon>
        <taxon>Pseudomonadati</taxon>
        <taxon>Pseudomonadota</taxon>
        <taxon>Gammaproteobacteria</taxon>
        <taxon>Moraxellales</taxon>
        <taxon>Moraxellaceae</taxon>
        <taxon>Acinetobacter</taxon>
    </lineage>
</organism>
<keyword evidence="4" id="KW-0997">Cell inner membrane</keyword>
<comment type="subcellular location">
    <subcellularLocation>
        <location evidence="1">Endomembrane system</location>
    </subcellularLocation>
</comment>
<keyword evidence="3" id="KW-1003">Cell membrane</keyword>
<dbReference type="AlphaFoldDB" id="A0A653K1M6"/>
<name>A0A653K1M6_9GAMM</name>
<evidence type="ECO:0000256" key="2">
    <source>
        <dbReference type="ARBA" id="ARBA00022448"/>
    </source>
</evidence>
<dbReference type="RefSeq" id="WP_070075422.1">
    <property type="nucleotide sequence ID" value="NZ_LR732744.1"/>
</dbReference>
<dbReference type="EMBL" id="CABWKZ010000003">
    <property type="protein sequence ID" value="VXA54064.1"/>
    <property type="molecule type" value="Genomic_DNA"/>
</dbReference>
<dbReference type="InterPro" id="IPR044527">
    <property type="entry name" value="NrtA/CpmA_ABC-bd_dom"/>
</dbReference>